<feature type="domain" description="NodB homology" evidence="4">
    <location>
        <begin position="25"/>
        <end position="250"/>
    </location>
</feature>
<organism evidence="5 7">
    <name type="scientific">Legionella israelensis</name>
    <dbReference type="NCBI Taxonomy" id="454"/>
    <lineage>
        <taxon>Bacteria</taxon>
        <taxon>Pseudomonadati</taxon>
        <taxon>Pseudomonadota</taxon>
        <taxon>Gammaproteobacteria</taxon>
        <taxon>Legionellales</taxon>
        <taxon>Legionellaceae</taxon>
        <taxon>Legionella</taxon>
    </lineage>
</organism>
<evidence type="ECO:0000256" key="2">
    <source>
        <dbReference type="ARBA" id="ARBA00022801"/>
    </source>
</evidence>
<keyword evidence="2" id="KW-0378">Hydrolase</keyword>
<sequence length="291" mass="33949">MNKNILLLLILIFGCTTGIWAAQLREIAITIDDLPFVGTTYNKPGNLRREQERFLNIMNALIRNDTPATGFVIGGSIEKDQWQLLQLFHDEGFTIANHTYSHANLNHTNAEKYIQDIKRADEILTPLMTETKYFRYPYLADGKGSKKEQVMNYLAENNYIIAPVTIDSKDFKFNAQLLAIHWRSRSKHLDSIKNRYLSYIWQQTLRAERISEKKYGKPMPQILLIHANLLNSHVMDDIIQMYKKNGYTFVSLDKAMNEYKQIESRQKDSSQQEEAESIENTDVEIENWTEF</sequence>
<dbReference type="RefSeq" id="WP_058501520.1">
    <property type="nucleotide sequence ID" value="NZ_CAAAJA010000047.1"/>
</dbReference>
<protein>
    <submittedName>
        <fullName evidence="5">Polysaccharide deacetylase</fullName>
    </submittedName>
</protein>
<accession>A0A0W0W1X1</accession>
<reference evidence="6 8" key="2">
    <citation type="submission" date="2019-03" db="EMBL/GenBank/DDBJ databases">
        <title>Diverse conjugative elements silence natural transformation in Legionella species.</title>
        <authorList>
            <person name="Durieux I."/>
            <person name="Ginevra C."/>
            <person name="Attaiech L."/>
            <person name="Picq K."/>
            <person name="Juan P.A."/>
            <person name="Jarraud S."/>
            <person name="Charpentier X."/>
        </authorList>
    </citation>
    <scope>NUCLEOTIDE SEQUENCE [LARGE SCALE GENOMIC DNA]</scope>
    <source>
        <strain evidence="6 8">HL-0427-4011</strain>
    </source>
</reference>
<dbReference type="GO" id="GO:0016020">
    <property type="term" value="C:membrane"/>
    <property type="evidence" value="ECO:0007669"/>
    <property type="project" value="TreeGrafter"/>
</dbReference>
<feature type="compositionally biased region" description="Acidic residues" evidence="3">
    <location>
        <begin position="271"/>
        <end position="282"/>
    </location>
</feature>
<dbReference type="PANTHER" id="PTHR10587:SF133">
    <property type="entry name" value="CHITIN DEACETYLASE 1-RELATED"/>
    <property type="match status" value="1"/>
</dbReference>
<dbReference type="Pfam" id="PF01522">
    <property type="entry name" value="Polysacc_deac_1"/>
    <property type="match status" value="1"/>
</dbReference>
<dbReference type="EMBL" id="LNYH01000053">
    <property type="protein sequence ID" value="KTD26287.1"/>
    <property type="molecule type" value="Genomic_DNA"/>
</dbReference>
<dbReference type="InterPro" id="IPR050248">
    <property type="entry name" value="Polysacc_deacetylase_ArnD"/>
</dbReference>
<dbReference type="PROSITE" id="PS51677">
    <property type="entry name" value="NODB"/>
    <property type="match status" value="1"/>
</dbReference>
<evidence type="ECO:0000256" key="3">
    <source>
        <dbReference type="SAM" id="MobiDB-lite"/>
    </source>
</evidence>
<dbReference type="GO" id="GO:0046872">
    <property type="term" value="F:metal ion binding"/>
    <property type="evidence" value="ECO:0007669"/>
    <property type="project" value="UniProtKB-KW"/>
</dbReference>
<evidence type="ECO:0000259" key="4">
    <source>
        <dbReference type="PROSITE" id="PS51677"/>
    </source>
</evidence>
<dbReference type="Proteomes" id="UP000295517">
    <property type="component" value="Chromosome"/>
</dbReference>
<dbReference type="PATRIC" id="fig|454.4.peg.1250"/>
<dbReference type="InterPro" id="IPR002509">
    <property type="entry name" value="NODB_dom"/>
</dbReference>
<reference evidence="5 7" key="1">
    <citation type="submission" date="2015-11" db="EMBL/GenBank/DDBJ databases">
        <title>Genomic analysis of 38 Legionella species identifies large and diverse effector repertoires.</title>
        <authorList>
            <person name="Burstein D."/>
            <person name="Amaro F."/>
            <person name="Zusman T."/>
            <person name="Lifshitz Z."/>
            <person name="Cohen O."/>
            <person name="Gilbert J.A."/>
            <person name="Pupko T."/>
            <person name="Shuman H.A."/>
            <person name="Segal G."/>
        </authorList>
    </citation>
    <scope>NUCLEOTIDE SEQUENCE [LARGE SCALE GENOMIC DNA]</scope>
    <source>
        <strain evidence="5 7">Bercovier 4</strain>
    </source>
</reference>
<dbReference type="CDD" id="cd10960">
    <property type="entry name" value="CE4_NodB_like_1"/>
    <property type="match status" value="1"/>
</dbReference>
<dbReference type="EMBL" id="CP038254">
    <property type="protein sequence ID" value="QBR83905.1"/>
    <property type="molecule type" value="Genomic_DNA"/>
</dbReference>
<dbReference type="AlphaFoldDB" id="A0A0W0W1X1"/>
<dbReference type="Gene3D" id="3.20.20.370">
    <property type="entry name" value="Glycoside hydrolase/deacetylase"/>
    <property type="match status" value="1"/>
</dbReference>
<evidence type="ECO:0000313" key="6">
    <source>
        <dbReference type="EMBL" id="QBR83905.1"/>
    </source>
</evidence>
<dbReference type="STRING" id="454.Lisr_1161"/>
<evidence type="ECO:0000313" key="5">
    <source>
        <dbReference type="EMBL" id="KTD26287.1"/>
    </source>
</evidence>
<keyword evidence="1" id="KW-0479">Metal-binding</keyword>
<keyword evidence="7" id="KW-1185">Reference proteome</keyword>
<dbReference type="SUPFAM" id="SSF88713">
    <property type="entry name" value="Glycoside hydrolase/deacetylase"/>
    <property type="match status" value="1"/>
</dbReference>
<dbReference type="InterPro" id="IPR011330">
    <property type="entry name" value="Glyco_hydro/deAcase_b/a-brl"/>
</dbReference>
<dbReference type="PROSITE" id="PS51257">
    <property type="entry name" value="PROKAR_LIPOPROTEIN"/>
    <property type="match status" value="1"/>
</dbReference>
<feature type="region of interest" description="Disordered" evidence="3">
    <location>
        <begin position="263"/>
        <end position="282"/>
    </location>
</feature>
<proteinExistence type="predicted"/>
<dbReference type="GO" id="GO:0005975">
    <property type="term" value="P:carbohydrate metabolic process"/>
    <property type="evidence" value="ECO:0007669"/>
    <property type="project" value="InterPro"/>
</dbReference>
<name>A0A0W0W1X1_9GAMM</name>
<gene>
    <name evidence="6" type="ORF">E3983_05825</name>
    <name evidence="5" type="ORF">Lisr_1161</name>
</gene>
<dbReference type="OrthoDB" id="115239at2"/>
<dbReference type="Proteomes" id="UP000054761">
    <property type="component" value="Unassembled WGS sequence"/>
</dbReference>
<dbReference type="GO" id="GO:0016810">
    <property type="term" value="F:hydrolase activity, acting on carbon-nitrogen (but not peptide) bonds"/>
    <property type="evidence" value="ECO:0007669"/>
    <property type="project" value="InterPro"/>
</dbReference>
<evidence type="ECO:0000256" key="1">
    <source>
        <dbReference type="ARBA" id="ARBA00022723"/>
    </source>
</evidence>
<evidence type="ECO:0000313" key="7">
    <source>
        <dbReference type="Proteomes" id="UP000054761"/>
    </source>
</evidence>
<evidence type="ECO:0000313" key="8">
    <source>
        <dbReference type="Proteomes" id="UP000295517"/>
    </source>
</evidence>
<dbReference type="PANTHER" id="PTHR10587">
    <property type="entry name" value="GLYCOSYL TRANSFERASE-RELATED"/>
    <property type="match status" value="1"/>
</dbReference>